<reference evidence="6" key="2">
    <citation type="submission" date="2020-09" db="EMBL/GenBank/DDBJ databases">
        <authorList>
            <person name="Sun Q."/>
            <person name="Zhou Y."/>
        </authorList>
    </citation>
    <scope>NUCLEOTIDE SEQUENCE</scope>
    <source>
        <strain evidence="6">CGMCC 1.12426</strain>
    </source>
</reference>
<evidence type="ECO:0000256" key="4">
    <source>
        <dbReference type="SAM" id="MobiDB-lite"/>
    </source>
</evidence>
<accession>A0A916TMJ3</accession>
<dbReference type="Proteomes" id="UP000605148">
    <property type="component" value="Unassembled WGS sequence"/>
</dbReference>
<dbReference type="Gene3D" id="3.20.20.60">
    <property type="entry name" value="Phosphoenolpyruvate-binding domains"/>
    <property type="match status" value="1"/>
</dbReference>
<feature type="compositionally biased region" description="Polar residues" evidence="4">
    <location>
        <begin position="18"/>
        <end position="27"/>
    </location>
</feature>
<evidence type="ECO:0000313" key="7">
    <source>
        <dbReference type="Proteomes" id="UP000605148"/>
    </source>
</evidence>
<comment type="caution">
    <text evidence="6">The sequence shown here is derived from an EMBL/GenBank/DDBJ whole genome shotgun (WGS) entry which is preliminary data.</text>
</comment>
<dbReference type="SUPFAM" id="SSF51621">
    <property type="entry name" value="Phosphoenolpyruvate/pyruvate domain"/>
    <property type="match status" value="1"/>
</dbReference>
<dbReference type="AlphaFoldDB" id="A0A916TMJ3"/>
<feature type="region of interest" description="Disordered" evidence="4">
    <location>
        <begin position="1"/>
        <end position="27"/>
    </location>
</feature>
<reference evidence="6" key="1">
    <citation type="journal article" date="2014" name="Int. J. Syst. Evol. Microbiol.">
        <title>Complete genome sequence of Corynebacterium casei LMG S-19264T (=DSM 44701T), isolated from a smear-ripened cheese.</title>
        <authorList>
            <consortium name="US DOE Joint Genome Institute (JGI-PGF)"/>
            <person name="Walter F."/>
            <person name="Albersmeier A."/>
            <person name="Kalinowski J."/>
            <person name="Ruckert C."/>
        </authorList>
    </citation>
    <scope>NUCLEOTIDE SEQUENCE</scope>
    <source>
        <strain evidence="6">CGMCC 1.12426</strain>
    </source>
</reference>
<gene>
    <name evidence="6" type="ORF">GCM10011316_33980</name>
</gene>
<dbReference type="Pfam" id="PF03328">
    <property type="entry name" value="HpcH_HpaI"/>
    <property type="match status" value="1"/>
</dbReference>
<evidence type="ECO:0000256" key="1">
    <source>
        <dbReference type="ARBA" id="ARBA00005568"/>
    </source>
</evidence>
<dbReference type="InterPro" id="IPR050251">
    <property type="entry name" value="HpcH-HpaI_aldolase"/>
</dbReference>
<dbReference type="EMBL" id="BMFA01000012">
    <property type="protein sequence ID" value="GGB59148.1"/>
    <property type="molecule type" value="Genomic_DNA"/>
</dbReference>
<organism evidence="6 7">
    <name type="scientific">Roseibium aquae</name>
    <dbReference type="NCBI Taxonomy" id="1323746"/>
    <lineage>
        <taxon>Bacteria</taxon>
        <taxon>Pseudomonadati</taxon>
        <taxon>Pseudomonadota</taxon>
        <taxon>Alphaproteobacteria</taxon>
        <taxon>Hyphomicrobiales</taxon>
        <taxon>Stappiaceae</taxon>
        <taxon>Roseibium</taxon>
    </lineage>
</organism>
<proteinExistence type="inferred from homology"/>
<sequence length="281" mass="29199">MQAVSSLSPADPAETKAETTQGETRVSETVSLAEKLKSGSPVVTGWSMLAVPILAELMGRGGYEAVTVDFQHGAHDIASAREALAAMVLAGTYRLARIPVGDNATASRLLDLGAQAVIAPMINSVEEAKAFAAATKYPPLGERSWGPHRAAMLDGLPLEAYLEKANRETVSLAMIETPQAVAALDAILAVPGIDGVFVGPSDLSLTLSAGADMDRDGEKTTQAIRTIADHARAAGKIAGIFCMSPEKVMEARDAGYTLMAYGADMGLFHAAASTARKACTV</sequence>
<dbReference type="InterPro" id="IPR005000">
    <property type="entry name" value="Aldolase/citrate-lyase_domain"/>
</dbReference>
<evidence type="ECO:0000313" key="6">
    <source>
        <dbReference type="EMBL" id="GGB59148.1"/>
    </source>
</evidence>
<keyword evidence="3" id="KW-0456">Lyase</keyword>
<feature type="domain" description="HpcH/HpaI aldolase/citrate lyase" evidence="5">
    <location>
        <begin position="46"/>
        <end position="269"/>
    </location>
</feature>
<name>A0A916TMJ3_9HYPH</name>
<evidence type="ECO:0000259" key="5">
    <source>
        <dbReference type="Pfam" id="PF03328"/>
    </source>
</evidence>
<keyword evidence="7" id="KW-1185">Reference proteome</keyword>
<dbReference type="InterPro" id="IPR015813">
    <property type="entry name" value="Pyrv/PenolPyrv_kinase-like_dom"/>
</dbReference>
<keyword evidence="2" id="KW-0479">Metal-binding</keyword>
<dbReference type="GO" id="GO:0046872">
    <property type="term" value="F:metal ion binding"/>
    <property type="evidence" value="ECO:0007669"/>
    <property type="project" value="UniProtKB-KW"/>
</dbReference>
<comment type="similarity">
    <text evidence="1">Belongs to the HpcH/HpaI aldolase family.</text>
</comment>
<dbReference type="PANTHER" id="PTHR30502">
    <property type="entry name" value="2-KETO-3-DEOXY-L-RHAMNONATE ALDOLASE"/>
    <property type="match status" value="1"/>
</dbReference>
<dbReference type="GO" id="GO:0016832">
    <property type="term" value="F:aldehyde-lyase activity"/>
    <property type="evidence" value="ECO:0007669"/>
    <property type="project" value="TreeGrafter"/>
</dbReference>
<dbReference type="PANTHER" id="PTHR30502:SF0">
    <property type="entry name" value="PHOSPHOENOLPYRUVATE CARBOXYLASE FAMILY PROTEIN"/>
    <property type="match status" value="1"/>
</dbReference>
<dbReference type="GO" id="GO:0005737">
    <property type="term" value="C:cytoplasm"/>
    <property type="evidence" value="ECO:0007669"/>
    <property type="project" value="TreeGrafter"/>
</dbReference>
<evidence type="ECO:0000256" key="3">
    <source>
        <dbReference type="ARBA" id="ARBA00023239"/>
    </source>
</evidence>
<dbReference type="InterPro" id="IPR040442">
    <property type="entry name" value="Pyrv_kinase-like_dom_sf"/>
</dbReference>
<protein>
    <submittedName>
        <fullName evidence="6">2,4-dihydroxyhept-2-ene-1,7-dioic acid aldolase</fullName>
    </submittedName>
</protein>
<evidence type="ECO:0000256" key="2">
    <source>
        <dbReference type="ARBA" id="ARBA00022723"/>
    </source>
</evidence>